<evidence type="ECO:0000256" key="8">
    <source>
        <dbReference type="RuleBase" id="RU365081"/>
    </source>
</evidence>
<dbReference type="Pfam" id="PF00160">
    <property type="entry name" value="Pro_isomerase"/>
    <property type="match status" value="1"/>
</dbReference>
<dbReference type="PRINTS" id="PR00153">
    <property type="entry name" value="CSAPPISMRASE"/>
</dbReference>
<dbReference type="SUPFAM" id="SSF50891">
    <property type="entry name" value="Cyclophilin-like"/>
    <property type="match status" value="1"/>
</dbReference>
<dbReference type="Proteomes" id="UP001153714">
    <property type="component" value="Chromosome 2"/>
</dbReference>
<reference evidence="11" key="1">
    <citation type="submission" date="2021-12" db="EMBL/GenBank/DDBJ databases">
        <authorList>
            <person name="King R."/>
        </authorList>
    </citation>
    <scope>NUCLEOTIDE SEQUENCE</scope>
</reference>
<comment type="subcellular location">
    <subcellularLocation>
        <location evidence="3 8">Nucleus</location>
    </subcellularLocation>
</comment>
<dbReference type="CDD" id="cd12235">
    <property type="entry name" value="RRM_PPIL4"/>
    <property type="match status" value="1"/>
</dbReference>
<evidence type="ECO:0000256" key="2">
    <source>
        <dbReference type="ARBA" id="ARBA00002388"/>
    </source>
</evidence>
<feature type="compositionally biased region" description="Basic residues" evidence="9">
    <location>
        <begin position="675"/>
        <end position="692"/>
    </location>
</feature>
<keyword evidence="12" id="KW-1185">Reference proteome</keyword>
<feature type="compositionally biased region" description="Low complexity" evidence="9">
    <location>
        <begin position="641"/>
        <end position="669"/>
    </location>
</feature>
<feature type="domain" description="RRM" evidence="10">
    <location>
        <begin position="241"/>
        <end position="314"/>
    </location>
</feature>
<dbReference type="Gene3D" id="3.30.70.330">
    <property type="match status" value="1"/>
</dbReference>
<feature type="compositionally biased region" description="Basic residues" evidence="9">
    <location>
        <begin position="630"/>
        <end position="640"/>
    </location>
</feature>
<dbReference type="AlphaFoldDB" id="A0A9N9WC95"/>
<dbReference type="Gene3D" id="2.40.100.10">
    <property type="entry name" value="Cyclophilin-like"/>
    <property type="match status" value="1"/>
</dbReference>
<keyword evidence="4 8" id="KW-0694">RNA-binding</keyword>
<keyword evidence="7 8" id="KW-0539">Nucleus</keyword>
<protein>
    <recommendedName>
        <fullName evidence="8">Peptidyl-prolyl cis-trans isomerase</fullName>
        <shortName evidence="8">PPIase</shortName>
        <ecNumber evidence="8">5.2.1.8</ecNumber>
    </recommendedName>
</protein>
<dbReference type="InterPro" id="IPR035538">
    <property type="entry name" value="Cyclophilin_PPIL4"/>
</dbReference>
<evidence type="ECO:0000313" key="12">
    <source>
        <dbReference type="Proteomes" id="UP001153714"/>
    </source>
</evidence>
<dbReference type="InterPro" id="IPR029000">
    <property type="entry name" value="Cyclophilin-like_dom_sf"/>
</dbReference>
<sequence>MAVVIETTLGDITVDLYLDQRPVSCLNFLKLCKMKYFNFNLFHTIRSGFIAQTGDPTGEGSGGQSIFGILEGPEKRFFSGEKMPKIRHTNAGLLSMVCSDDMMIGSQFFFTLASDLDSLDGVHCVIGEVTEGHEILRKLNEVICDETHRPYQDVRITHTVILDDPFNDPPGFHTPSRSPSPSAERLKGGRIAPDEEIDETQGKTAEEIQEIIEEKEAKARATILEIVGDLPDADIAPPENVLFVCKLNPVTTDEDLEIIFSRFGKIVSCEVIRDKKTGDSLQYAFIEFSDKKSCEDAYFKMDNVLIDDRRIHVDFSQSVSKMRWLGKGRGVQHFDDDGNIKGNQFQSKYNQDHDKDHKRERHNHRHRGERDRSPNNRYKSDRVNERKERMQSRDYSSRKSEKTERHRRRSRSEENNERRKKYVNEKQNKVRSRSKSEERLMSKHEKSRNRPTNHRNNDSISKSRQYDKSQVHRASKSDMNYSDKQRNNRSKSPTRYCKDKNVEVLEQNNDVGRKHSNNNNNNKRHKSHSRDDLLIKKLKLDSKKEKSDITEKTVKKKHNKHVEPQTPSPAKEKINKTVKKQSENTKDYKKRVVNKKKKRRPSTSSSETDSSESSSSSTESSSSSDSDNRNKKRSRRKRKYSSSSSSESSDSTTSSSSSDSSSSTSSSSDSEIDRKRAKKTKKKIVKKAKKKA</sequence>
<dbReference type="InterPro" id="IPR035979">
    <property type="entry name" value="RBD_domain_sf"/>
</dbReference>
<dbReference type="FunFam" id="3.30.70.330:FF:000287">
    <property type="entry name" value="Peptidyl-prolyl cis-trans isomerase"/>
    <property type="match status" value="1"/>
</dbReference>
<evidence type="ECO:0000256" key="9">
    <source>
        <dbReference type="SAM" id="MobiDB-lite"/>
    </source>
</evidence>
<dbReference type="InterPro" id="IPR002130">
    <property type="entry name" value="Cyclophilin-type_PPIase_dom"/>
</dbReference>
<comment type="similarity">
    <text evidence="8">Belongs to the cyclophilin-type PPIase family. PPIL4 subfamily.</text>
</comment>
<dbReference type="SUPFAM" id="SSF54928">
    <property type="entry name" value="RNA-binding domain, RBD"/>
    <property type="match status" value="1"/>
</dbReference>
<feature type="compositionally biased region" description="Basic residues" evidence="9">
    <location>
        <begin position="588"/>
        <end position="601"/>
    </location>
</feature>
<dbReference type="CDD" id="cd01921">
    <property type="entry name" value="cyclophilin_RRM"/>
    <property type="match status" value="1"/>
</dbReference>
<feature type="region of interest" description="Disordered" evidence="9">
    <location>
        <begin position="165"/>
        <end position="203"/>
    </location>
</feature>
<proteinExistence type="inferred from homology"/>
<evidence type="ECO:0000256" key="4">
    <source>
        <dbReference type="ARBA" id="ARBA00022884"/>
    </source>
</evidence>
<dbReference type="EC" id="5.2.1.8" evidence="8"/>
<dbReference type="InterPro" id="IPR035542">
    <property type="entry name" value="CRIP"/>
</dbReference>
<keyword evidence="5 8" id="KW-0697">Rotamase</keyword>
<evidence type="ECO:0000259" key="10">
    <source>
        <dbReference type="SMART" id="SM00360"/>
    </source>
</evidence>
<feature type="compositionally biased region" description="Basic and acidic residues" evidence="9">
    <location>
        <begin position="529"/>
        <end position="553"/>
    </location>
</feature>
<evidence type="ECO:0000256" key="7">
    <source>
        <dbReference type="ARBA" id="ARBA00023242"/>
    </source>
</evidence>
<feature type="region of interest" description="Disordered" evidence="9">
    <location>
        <begin position="333"/>
        <end position="692"/>
    </location>
</feature>
<dbReference type="Pfam" id="PF00076">
    <property type="entry name" value="RRM_1"/>
    <property type="match status" value="1"/>
</dbReference>
<dbReference type="GO" id="GO:0003755">
    <property type="term" value="F:peptidyl-prolyl cis-trans isomerase activity"/>
    <property type="evidence" value="ECO:0007669"/>
    <property type="project" value="UniProtKB-UniRule"/>
</dbReference>
<dbReference type="GO" id="GO:0003723">
    <property type="term" value="F:RNA binding"/>
    <property type="evidence" value="ECO:0007669"/>
    <property type="project" value="UniProtKB-UniRule"/>
</dbReference>
<comment type="function">
    <text evidence="2 8">PPIases accelerate the folding of proteins. It catalyzes the cis-trans isomerization of proline imidic peptide bonds in oligopeptides.</text>
</comment>
<evidence type="ECO:0000256" key="6">
    <source>
        <dbReference type="ARBA" id="ARBA00023235"/>
    </source>
</evidence>
<evidence type="ECO:0000256" key="3">
    <source>
        <dbReference type="ARBA" id="ARBA00004123"/>
    </source>
</evidence>
<feature type="compositionally biased region" description="Basic and acidic residues" evidence="9">
    <location>
        <begin position="570"/>
        <end position="587"/>
    </location>
</feature>
<reference evidence="11" key="2">
    <citation type="submission" date="2022-10" db="EMBL/GenBank/DDBJ databases">
        <authorList>
            <consortium name="ENA_rothamsted_submissions"/>
            <consortium name="culmorum"/>
            <person name="King R."/>
        </authorList>
    </citation>
    <scope>NUCLEOTIDE SEQUENCE</scope>
</reference>
<accession>A0A9N9WC95</accession>
<feature type="compositionally biased region" description="Low complexity" evidence="9">
    <location>
        <begin position="602"/>
        <end position="625"/>
    </location>
</feature>
<gene>
    <name evidence="11" type="ORF">DIATSA_LOCUS6575</name>
</gene>
<comment type="catalytic activity">
    <reaction evidence="1 8">
        <text>[protein]-peptidylproline (omega=180) = [protein]-peptidylproline (omega=0)</text>
        <dbReference type="Rhea" id="RHEA:16237"/>
        <dbReference type="Rhea" id="RHEA-COMP:10747"/>
        <dbReference type="Rhea" id="RHEA-COMP:10748"/>
        <dbReference type="ChEBI" id="CHEBI:83833"/>
        <dbReference type="ChEBI" id="CHEBI:83834"/>
        <dbReference type="EC" id="5.2.1.8"/>
    </reaction>
</comment>
<evidence type="ECO:0000313" key="11">
    <source>
        <dbReference type="EMBL" id="CAG9788789.1"/>
    </source>
</evidence>
<feature type="compositionally biased region" description="Basic and acidic residues" evidence="9">
    <location>
        <begin position="368"/>
        <end position="404"/>
    </location>
</feature>
<dbReference type="FunFam" id="2.40.100.10:FF:000015">
    <property type="entry name" value="Peptidyl-prolyl cis-trans isomerase"/>
    <property type="match status" value="1"/>
</dbReference>
<name>A0A9N9WC95_9NEOP</name>
<evidence type="ECO:0000256" key="1">
    <source>
        <dbReference type="ARBA" id="ARBA00000971"/>
    </source>
</evidence>
<dbReference type="InterPro" id="IPR012677">
    <property type="entry name" value="Nucleotide-bd_a/b_plait_sf"/>
</dbReference>
<keyword evidence="6 8" id="KW-0413">Isomerase</keyword>
<feature type="compositionally biased region" description="Basic and acidic residues" evidence="9">
    <location>
        <begin position="411"/>
        <end position="444"/>
    </location>
</feature>
<dbReference type="EMBL" id="OU893333">
    <property type="protein sequence ID" value="CAG9788789.1"/>
    <property type="molecule type" value="Genomic_DNA"/>
</dbReference>
<dbReference type="PANTHER" id="PTHR45843">
    <property type="entry name" value="PEPTIDYL-PROLYL CIS-TRANS ISOMERASE-LIKE 4"/>
    <property type="match status" value="1"/>
</dbReference>
<dbReference type="OrthoDB" id="2083at2759"/>
<dbReference type="SMART" id="SM00360">
    <property type="entry name" value="RRM"/>
    <property type="match status" value="1"/>
</dbReference>
<dbReference type="GO" id="GO:0005634">
    <property type="term" value="C:nucleus"/>
    <property type="evidence" value="ECO:0007669"/>
    <property type="project" value="UniProtKB-SubCell"/>
</dbReference>
<organism evidence="11 12">
    <name type="scientific">Diatraea saccharalis</name>
    <name type="common">sugarcane borer</name>
    <dbReference type="NCBI Taxonomy" id="40085"/>
    <lineage>
        <taxon>Eukaryota</taxon>
        <taxon>Metazoa</taxon>
        <taxon>Ecdysozoa</taxon>
        <taxon>Arthropoda</taxon>
        <taxon>Hexapoda</taxon>
        <taxon>Insecta</taxon>
        <taxon>Pterygota</taxon>
        <taxon>Neoptera</taxon>
        <taxon>Endopterygota</taxon>
        <taxon>Lepidoptera</taxon>
        <taxon>Glossata</taxon>
        <taxon>Ditrysia</taxon>
        <taxon>Pyraloidea</taxon>
        <taxon>Crambidae</taxon>
        <taxon>Crambinae</taxon>
        <taxon>Diatraea</taxon>
    </lineage>
</organism>
<evidence type="ECO:0000256" key="5">
    <source>
        <dbReference type="ARBA" id="ARBA00023110"/>
    </source>
</evidence>
<dbReference type="InterPro" id="IPR000504">
    <property type="entry name" value="RRM_dom"/>
</dbReference>
<feature type="compositionally biased region" description="Basic residues" evidence="9">
    <location>
        <begin position="358"/>
        <end position="367"/>
    </location>
</feature>
<dbReference type="PANTHER" id="PTHR45843:SF1">
    <property type="entry name" value="PEPTIDYL-PROLYL CIS-TRANS ISOMERASE-LIKE 4"/>
    <property type="match status" value="1"/>
</dbReference>